<comment type="subcellular location">
    <subcellularLocation>
        <location evidence="1">Membrane</location>
        <topology evidence="1">Multi-pass membrane protein</topology>
    </subcellularLocation>
</comment>
<feature type="transmembrane region" description="Helical" evidence="6">
    <location>
        <begin position="271"/>
        <end position="293"/>
    </location>
</feature>
<dbReference type="InterPro" id="IPR020846">
    <property type="entry name" value="MFS_dom"/>
</dbReference>
<feature type="transmembrane region" description="Helical" evidence="6">
    <location>
        <begin position="23"/>
        <end position="45"/>
    </location>
</feature>
<comment type="caution">
    <text evidence="8">The sequence shown here is derived from an EMBL/GenBank/DDBJ whole genome shotgun (WGS) entry which is preliminary data.</text>
</comment>
<proteinExistence type="predicted"/>
<gene>
    <name evidence="8" type="ORF">GCM10009039_07050</name>
</gene>
<dbReference type="GO" id="GO:0022857">
    <property type="term" value="F:transmembrane transporter activity"/>
    <property type="evidence" value="ECO:0007669"/>
    <property type="project" value="InterPro"/>
</dbReference>
<feature type="transmembrane region" description="Helical" evidence="6">
    <location>
        <begin position="114"/>
        <end position="135"/>
    </location>
</feature>
<evidence type="ECO:0000256" key="5">
    <source>
        <dbReference type="ARBA" id="ARBA00023136"/>
    </source>
</evidence>
<dbReference type="Proteomes" id="UP000607197">
    <property type="component" value="Unassembled WGS sequence"/>
</dbReference>
<feature type="transmembrane region" description="Helical" evidence="6">
    <location>
        <begin position="190"/>
        <end position="208"/>
    </location>
</feature>
<keyword evidence="9" id="KW-1185">Reference proteome</keyword>
<feature type="transmembrane region" description="Helical" evidence="6">
    <location>
        <begin position="334"/>
        <end position="354"/>
    </location>
</feature>
<evidence type="ECO:0000313" key="8">
    <source>
        <dbReference type="EMBL" id="GGL51357.1"/>
    </source>
</evidence>
<dbReference type="InterPro" id="IPR036259">
    <property type="entry name" value="MFS_trans_sf"/>
</dbReference>
<dbReference type="InterPro" id="IPR005828">
    <property type="entry name" value="MFS_sugar_transport-like"/>
</dbReference>
<dbReference type="PROSITE" id="PS50850">
    <property type="entry name" value="MFS"/>
    <property type="match status" value="1"/>
</dbReference>
<feature type="transmembrane region" description="Helical" evidence="6">
    <location>
        <begin position="89"/>
        <end position="108"/>
    </location>
</feature>
<evidence type="ECO:0000313" key="9">
    <source>
        <dbReference type="Proteomes" id="UP000607197"/>
    </source>
</evidence>
<evidence type="ECO:0000259" key="7">
    <source>
        <dbReference type="PROSITE" id="PS50850"/>
    </source>
</evidence>
<reference evidence="8" key="1">
    <citation type="journal article" date="2014" name="Int. J. Syst. Evol. Microbiol.">
        <title>Complete genome sequence of Corynebacterium casei LMG S-19264T (=DSM 44701T), isolated from a smear-ripened cheese.</title>
        <authorList>
            <consortium name="US DOE Joint Genome Institute (JGI-PGF)"/>
            <person name="Walter F."/>
            <person name="Albersmeier A."/>
            <person name="Kalinowski J."/>
            <person name="Ruckert C."/>
        </authorList>
    </citation>
    <scope>NUCLEOTIDE SEQUENCE</scope>
    <source>
        <strain evidence="8">JCM 19596</strain>
    </source>
</reference>
<dbReference type="PROSITE" id="PS00217">
    <property type="entry name" value="SUGAR_TRANSPORT_2"/>
    <property type="match status" value="1"/>
</dbReference>
<dbReference type="PANTHER" id="PTHR23511:SF34">
    <property type="entry name" value="SYNAPTIC VESICLE GLYCOPROTEIN 2"/>
    <property type="match status" value="1"/>
</dbReference>
<sequence length="461" mass="48971">MSSGQSVSAALDRLPVGGFHRRLLAICGTAWAFDGMEVIVISFTLPVLLDAWSLSGFTAGVLGSASLLGMILGNWGWGYVADRYGRKPAFQWTVLTYAAFAGLTALAVGFYSGFALRFLTGVGLGGALAVDTSYLSEHLPTSRRGRYLVYLDAFWPLGYGFAVALAWLFLAFLPGSAGTVVVPVFGAVEGWRLLFVASALPGLLVFIIRTQLAETPYYLARAGDVDAANDRLREIAAENGDEPSLIDPDAVESIDAPGFRRLFEADIRTRTVMIATAWFCINFGYYGVFIWLPQTVSAAGLVGNVYYYFLLIAVVQFPGYFSAAYLVERVGRRLTLGVYLLASGVFTFVFAAAMPDVGFGLGITGFWPFFVGLLAASFFTLGAWGAIYAYTPELFPTEARATGNGFAGGVGKIAAVIGPILAGALVTDGYLLALAPLAAAFAVGGLVVLGFGEETKGVSLR</sequence>
<name>A0A830FG05_9EURY</name>
<feature type="domain" description="Major facilitator superfamily (MFS) profile" evidence="7">
    <location>
        <begin position="23"/>
        <end position="456"/>
    </location>
</feature>
<dbReference type="CDD" id="cd17316">
    <property type="entry name" value="MFS_SV2_like"/>
    <property type="match status" value="1"/>
</dbReference>
<dbReference type="SUPFAM" id="SSF103473">
    <property type="entry name" value="MFS general substrate transporter"/>
    <property type="match status" value="1"/>
</dbReference>
<reference evidence="8" key="2">
    <citation type="submission" date="2020-09" db="EMBL/GenBank/DDBJ databases">
        <authorList>
            <person name="Sun Q."/>
            <person name="Ohkuma M."/>
        </authorList>
    </citation>
    <scope>NUCLEOTIDE SEQUENCE</scope>
    <source>
        <strain evidence="8">JCM 19596</strain>
    </source>
</reference>
<evidence type="ECO:0000256" key="6">
    <source>
        <dbReference type="SAM" id="Phobius"/>
    </source>
</evidence>
<feature type="transmembrane region" description="Helical" evidence="6">
    <location>
        <begin position="403"/>
        <end position="424"/>
    </location>
</feature>
<protein>
    <submittedName>
        <fullName evidence="8">MFS transporter</fullName>
    </submittedName>
</protein>
<feature type="transmembrane region" description="Helical" evidence="6">
    <location>
        <begin position="305"/>
        <end position="327"/>
    </location>
</feature>
<feature type="transmembrane region" description="Helical" evidence="6">
    <location>
        <begin position="430"/>
        <end position="451"/>
    </location>
</feature>
<dbReference type="PANTHER" id="PTHR23511">
    <property type="entry name" value="SYNAPTIC VESICLE GLYCOPROTEIN 2"/>
    <property type="match status" value="1"/>
</dbReference>
<keyword evidence="3 6" id="KW-0812">Transmembrane</keyword>
<accession>A0A830FG05</accession>
<evidence type="ECO:0000256" key="3">
    <source>
        <dbReference type="ARBA" id="ARBA00022692"/>
    </source>
</evidence>
<dbReference type="RefSeq" id="WP_188975897.1">
    <property type="nucleotide sequence ID" value="NZ_BMPG01000001.1"/>
</dbReference>
<feature type="transmembrane region" description="Helical" evidence="6">
    <location>
        <begin position="51"/>
        <end position="77"/>
    </location>
</feature>
<dbReference type="AlphaFoldDB" id="A0A830FG05"/>
<dbReference type="InterPro" id="IPR005829">
    <property type="entry name" value="Sugar_transporter_CS"/>
</dbReference>
<keyword evidence="5 6" id="KW-0472">Membrane</keyword>
<keyword evidence="4 6" id="KW-1133">Transmembrane helix</keyword>
<keyword evidence="2" id="KW-0813">Transport</keyword>
<feature type="transmembrane region" description="Helical" evidence="6">
    <location>
        <begin position="366"/>
        <end position="391"/>
    </location>
</feature>
<evidence type="ECO:0000256" key="4">
    <source>
        <dbReference type="ARBA" id="ARBA00022989"/>
    </source>
</evidence>
<feature type="transmembrane region" description="Helical" evidence="6">
    <location>
        <begin position="147"/>
        <end position="170"/>
    </location>
</feature>
<dbReference type="GO" id="GO:0016020">
    <property type="term" value="C:membrane"/>
    <property type="evidence" value="ECO:0007669"/>
    <property type="project" value="UniProtKB-SubCell"/>
</dbReference>
<evidence type="ECO:0000256" key="2">
    <source>
        <dbReference type="ARBA" id="ARBA00022448"/>
    </source>
</evidence>
<organism evidence="8 9">
    <name type="scientific">Halocalculus aciditolerans</name>
    <dbReference type="NCBI Taxonomy" id="1383812"/>
    <lineage>
        <taxon>Archaea</taxon>
        <taxon>Methanobacteriati</taxon>
        <taxon>Methanobacteriota</taxon>
        <taxon>Stenosarchaea group</taxon>
        <taxon>Halobacteria</taxon>
        <taxon>Halobacteriales</taxon>
        <taxon>Halobacteriaceae</taxon>
        <taxon>Halocalculus</taxon>
    </lineage>
</organism>
<dbReference type="OrthoDB" id="117970at2157"/>
<dbReference type="Gene3D" id="1.20.1250.20">
    <property type="entry name" value="MFS general substrate transporter like domains"/>
    <property type="match status" value="1"/>
</dbReference>
<dbReference type="Pfam" id="PF00083">
    <property type="entry name" value="Sugar_tr"/>
    <property type="match status" value="1"/>
</dbReference>
<evidence type="ECO:0000256" key="1">
    <source>
        <dbReference type="ARBA" id="ARBA00004141"/>
    </source>
</evidence>
<dbReference type="EMBL" id="BMPG01000001">
    <property type="protein sequence ID" value="GGL51357.1"/>
    <property type="molecule type" value="Genomic_DNA"/>
</dbReference>